<reference evidence="2 4" key="1">
    <citation type="submission" date="2019-11" db="EMBL/GenBank/DDBJ databases">
        <title>Venturia inaequalis Genome Resource.</title>
        <authorList>
            <person name="Lichtner F.J."/>
        </authorList>
    </citation>
    <scope>NUCLEOTIDE SEQUENCE [LARGE SCALE GENOMIC DNA]</scope>
    <source>
        <strain evidence="3 5">120213</strain>
        <strain evidence="2">Bline_iso_100314</strain>
    </source>
</reference>
<dbReference type="EMBL" id="WNWS01000047">
    <property type="protein sequence ID" value="KAE9984733.1"/>
    <property type="molecule type" value="Genomic_DNA"/>
</dbReference>
<evidence type="ECO:0000313" key="5">
    <source>
        <dbReference type="Proteomes" id="UP000447873"/>
    </source>
</evidence>
<dbReference type="Proteomes" id="UP000433883">
    <property type="component" value="Unassembled WGS sequence"/>
</dbReference>
<evidence type="ECO:0000259" key="1">
    <source>
        <dbReference type="PROSITE" id="PS50181"/>
    </source>
</evidence>
<protein>
    <recommendedName>
        <fullName evidence="1">F-box domain-containing protein</fullName>
    </recommendedName>
</protein>
<feature type="domain" description="F-box" evidence="1">
    <location>
        <begin position="2"/>
        <end position="50"/>
    </location>
</feature>
<proteinExistence type="predicted"/>
<dbReference type="PROSITE" id="PS50181">
    <property type="entry name" value="FBOX"/>
    <property type="match status" value="1"/>
</dbReference>
<sequence length="356" mass="41428">MTTYLDQLPIELEEAVSRYLDIESLVQFRLVNKHFYQVSLPAFRDHFREVKATWSAAGIKKVVDISQSSLLRSVVQNIWIVVYSPCNSTTNHDLEYDFGNHSLGSSMVFHAISNLHNCNSVRLYVPKDATFHYRKIGDVPIGNNECLTVLSIVQHAFNLCERPLRTMNLQLAGELEYVHALPSIQSTLTRLHIDLQQCQDFDRDVGYLESGEREFVLNMKALRWLMVKTSDENSFFGFWRKAHFPDLETARLYIYTDTTRLSALTRFIKRHKKLLHFTASVQGSIEEDTPKFAKYCREQDQLETFWIHLRQSGMILESFDCKDEYEIKQLESFVSESEDLLGFGDEFEGFEDEDDD</sequence>
<dbReference type="EMBL" id="WNWQ01000559">
    <property type="protein sequence ID" value="KAE9966036.1"/>
    <property type="molecule type" value="Genomic_DNA"/>
</dbReference>
<dbReference type="OrthoDB" id="3906835at2759"/>
<comment type="caution">
    <text evidence="2">The sequence shown here is derived from an EMBL/GenBank/DDBJ whole genome shotgun (WGS) entry which is preliminary data.</text>
</comment>
<dbReference type="SUPFAM" id="SSF81383">
    <property type="entry name" value="F-box domain"/>
    <property type="match status" value="1"/>
</dbReference>
<evidence type="ECO:0000313" key="3">
    <source>
        <dbReference type="EMBL" id="KAE9984733.1"/>
    </source>
</evidence>
<evidence type="ECO:0000313" key="4">
    <source>
        <dbReference type="Proteomes" id="UP000433883"/>
    </source>
</evidence>
<organism evidence="2 4">
    <name type="scientific">Venturia inaequalis</name>
    <name type="common">Apple scab fungus</name>
    <dbReference type="NCBI Taxonomy" id="5025"/>
    <lineage>
        <taxon>Eukaryota</taxon>
        <taxon>Fungi</taxon>
        <taxon>Dikarya</taxon>
        <taxon>Ascomycota</taxon>
        <taxon>Pezizomycotina</taxon>
        <taxon>Dothideomycetes</taxon>
        <taxon>Pleosporomycetidae</taxon>
        <taxon>Venturiales</taxon>
        <taxon>Venturiaceae</taxon>
        <taxon>Venturia</taxon>
    </lineage>
</organism>
<evidence type="ECO:0000313" key="2">
    <source>
        <dbReference type="EMBL" id="KAE9966036.1"/>
    </source>
</evidence>
<dbReference type="Proteomes" id="UP000447873">
    <property type="component" value="Unassembled WGS sequence"/>
</dbReference>
<name>A0A8H3UAK7_VENIN</name>
<dbReference type="AlphaFoldDB" id="A0A8H3UAK7"/>
<accession>A0A8H3UAK7</accession>
<dbReference type="InterPro" id="IPR001810">
    <property type="entry name" value="F-box_dom"/>
</dbReference>
<dbReference type="Pfam" id="PF00646">
    <property type="entry name" value="F-box"/>
    <property type="match status" value="1"/>
</dbReference>
<dbReference type="InterPro" id="IPR036047">
    <property type="entry name" value="F-box-like_dom_sf"/>
</dbReference>
<gene>
    <name evidence="2" type="ORF">BLS_007241</name>
    <name evidence="3" type="ORF">EG328_008350</name>
</gene>